<evidence type="ECO:0000256" key="1">
    <source>
        <dbReference type="SAM" id="MobiDB-lite"/>
    </source>
</evidence>
<evidence type="ECO:0000256" key="2">
    <source>
        <dbReference type="SAM" id="Phobius"/>
    </source>
</evidence>
<evidence type="ECO:0000313" key="3">
    <source>
        <dbReference type="EMBL" id="RDL40991.1"/>
    </source>
</evidence>
<feature type="transmembrane region" description="Helical" evidence="2">
    <location>
        <begin position="226"/>
        <end position="244"/>
    </location>
</feature>
<dbReference type="RefSeq" id="XP_031873647.1">
    <property type="nucleotide sequence ID" value="XM_032009593.1"/>
</dbReference>
<gene>
    <name evidence="3" type="ORF">BP5553_00970</name>
</gene>
<keyword evidence="2" id="KW-0812">Transmembrane</keyword>
<feature type="transmembrane region" description="Helical" evidence="2">
    <location>
        <begin position="264"/>
        <end position="281"/>
    </location>
</feature>
<accession>A0A370TZN5</accession>
<keyword evidence="2" id="KW-1133">Transmembrane helix</keyword>
<dbReference type="OrthoDB" id="5427664at2759"/>
<keyword evidence="2" id="KW-0472">Membrane</keyword>
<proteinExistence type="predicted"/>
<dbReference type="AlphaFoldDB" id="A0A370TZN5"/>
<feature type="transmembrane region" description="Helical" evidence="2">
    <location>
        <begin position="114"/>
        <end position="137"/>
    </location>
</feature>
<dbReference type="Proteomes" id="UP000254866">
    <property type="component" value="Unassembled WGS sequence"/>
</dbReference>
<comment type="caution">
    <text evidence="3">The sequence shown here is derived from an EMBL/GenBank/DDBJ whole genome shotgun (WGS) entry which is preliminary data.</text>
</comment>
<evidence type="ECO:0000313" key="4">
    <source>
        <dbReference type="Proteomes" id="UP000254866"/>
    </source>
</evidence>
<feature type="transmembrane region" description="Helical" evidence="2">
    <location>
        <begin position="167"/>
        <end position="200"/>
    </location>
</feature>
<name>A0A370TZN5_9HELO</name>
<keyword evidence="4" id="KW-1185">Reference proteome</keyword>
<reference evidence="3 4" key="1">
    <citation type="journal article" date="2018" name="IMA Fungus">
        <title>IMA Genome-F 9: Draft genome sequence of Annulohypoxylon stygium, Aspergillus mulundensis, Berkeleyomyces basicola (syn. Thielaviopsis basicola), Ceratocystis smalleyi, two Cercospora beticola strains, Coleophoma cylindrospora, Fusarium fracticaudum, Phialophora cf. hyalina, and Morchella septimelata.</title>
        <authorList>
            <person name="Wingfield B.D."/>
            <person name="Bills G.F."/>
            <person name="Dong Y."/>
            <person name="Huang W."/>
            <person name="Nel W.J."/>
            <person name="Swalarsk-Parry B.S."/>
            <person name="Vaghefi N."/>
            <person name="Wilken P.M."/>
            <person name="An Z."/>
            <person name="de Beer Z.W."/>
            <person name="De Vos L."/>
            <person name="Chen L."/>
            <person name="Duong T.A."/>
            <person name="Gao Y."/>
            <person name="Hammerbacher A."/>
            <person name="Kikkert J.R."/>
            <person name="Li Y."/>
            <person name="Li H."/>
            <person name="Li K."/>
            <person name="Li Q."/>
            <person name="Liu X."/>
            <person name="Ma X."/>
            <person name="Naidoo K."/>
            <person name="Pethybridge S.J."/>
            <person name="Sun J."/>
            <person name="Steenkamp E.T."/>
            <person name="van der Nest M.A."/>
            <person name="van Wyk S."/>
            <person name="Wingfield M.J."/>
            <person name="Xiong C."/>
            <person name="Yue Q."/>
            <person name="Zhang X."/>
        </authorList>
    </citation>
    <scope>NUCLEOTIDE SEQUENCE [LARGE SCALE GENOMIC DNA]</scope>
    <source>
        <strain evidence="3 4">BP 5553</strain>
    </source>
</reference>
<feature type="transmembrane region" description="Helical" evidence="2">
    <location>
        <begin position="83"/>
        <end position="102"/>
    </location>
</feature>
<sequence length="320" mass="34267">MNSTNGTAVCIIEANPDVSGTGIRVSIYALALGGRILQFLISQIARPEDCREFRSAVDSALGVQGLALLCTAIYQTFRHQLTLFHAICVIHLLALLGISVVSQGQYQGLGPRRVFTIIAITVISGAAFVAFNAYVWATAPTFGSQPDCNSSTVYVVFGVSIPATGPVFRWLIIATLSIIPVGFLIGLTCAAPCIGLLCYLKRKHDLGPMSTWETTPNPSQVENPRVSQWVGMLSMVGFSIYAVVSLEQTISRNNIGEQEREWTFGQILPVFVLLGVVNELTNMFLAHLDRKAAGVATAGRSGNRGSGDSAREGTELISSA</sequence>
<protein>
    <submittedName>
        <fullName evidence="3">Uncharacterized protein</fullName>
    </submittedName>
</protein>
<dbReference type="GeneID" id="43593819"/>
<dbReference type="EMBL" id="NPIC01000001">
    <property type="protein sequence ID" value="RDL40991.1"/>
    <property type="molecule type" value="Genomic_DNA"/>
</dbReference>
<feature type="region of interest" description="Disordered" evidence="1">
    <location>
        <begin position="296"/>
        <end position="320"/>
    </location>
</feature>
<organism evidence="3 4">
    <name type="scientific">Venustampulla echinocandica</name>
    <dbReference type="NCBI Taxonomy" id="2656787"/>
    <lineage>
        <taxon>Eukaryota</taxon>
        <taxon>Fungi</taxon>
        <taxon>Dikarya</taxon>
        <taxon>Ascomycota</taxon>
        <taxon>Pezizomycotina</taxon>
        <taxon>Leotiomycetes</taxon>
        <taxon>Helotiales</taxon>
        <taxon>Pleuroascaceae</taxon>
        <taxon>Venustampulla</taxon>
    </lineage>
</organism>